<dbReference type="GO" id="GO:0004612">
    <property type="term" value="F:phosphoenolpyruvate carboxykinase (ATP) activity"/>
    <property type="evidence" value="ECO:0007669"/>
    <property type="project" value="InterPro"/>
</dbReference>
<keyword evidence="2" id="KW-1185">Reference proteome</keyword>
<dbReference type="Proteomes" id="UP000017836">
    <property type="component" value="Unassembled WGS sequence"/>
</dbReference>
<dbReference type="GO" id="GO:0005524">
    <property type="term" value="F:ATP binding"/>
    <property type="evidence" value="ECO:0007669"/>
    <property type="project" value="InterPro"/>
</dbReference>
<name>W1PPJ8_AMBTC</name>
<dbReference type="PANTHER" id="PTHR30031:SF0">
    <property type="entry name" value="PHOSPHOENOLPYRUVATE CARBOXYKINASE (ATP)"/>
    <property type="match status" value="1"/>
</dbReference>
<dbReference type="SUPFAM" id="SSF53795">
    <property type="entry name" value="PEP carboxykinase-like"/>
    <property type="match status" value="1"/>
</dbReference>
<organism evidence="1 2">
    <name type="scientific">Amborella trichopoda</name>
    <dbReference type="NCBI Taxonomy" id="13333"/>
    <lineage>
        <taxon>Eukaryota</taxon>
        <taxon>Viridiplantae</taxon>
        <taxon>Streptophyta</taxon>
        <taxon>Embryophyta</taxon>
        <taxon>Tracheophyta</taxon>
        <taxon>Spermatophyta</taxon>
        <taxon>Magnoliopsida</taxon>
        <taxon>Amborellales</taxon>
        <taxon>Amborellaceae</taxon>
        <taxon>Amborella</taxon>
    </lineage>
</organism>
<dbReference type="GO" id="GO:0006094">
    <property type="term" value="P:gluconeogenesis"/>
    <property type="evidence" value="ECO:0007669"/>
    <property type="project" value="InterPro"/>
</dbReference>
<evidence type="ECO:0000313" key="2">
    <source>
        <dbReference type="Proteomes" id="UP000017836"/>
    </source>
</evidence>
<gene>
    <name evidence="1" type="ORF">AMTR_s00184p00021910</name>
</gene>
<dbReference type="AlphaFoldDB" id="W1PPJ8"/>
<sequence length="110" mass="12377">MNFLRISNGSGNRIKLSYTKKIIDAIHSGSLLNANYIKIDVFGLEIPTEIEGVPFEILQPMNTWSDKNGYNETLFKLAGLFIKNFEVFTNYKIGEDNSLTKEILAAGPNF</sequence>
<dbReference type="InterPro" id="IPR013035">
    <property type="entry name" value="PEP_carboxykinase_C"/>
</dbReference>
<dbReference type="eggNOG" id="ENOG502QQI5">
    <property type="taxonomic scope" value="Eukaryota"/>
</dbReference>
<dbReference type="Pfam" id="PF01293">
    <property type="entry name" value="PEPCK_ATP"/>
    <property type="match status" value="1"/>
</dbReference>
<dbReference type="EMBL" id="KI392652">
    <property type="protein sequence ID" value="ERN11957.1"/>
    <property type="molecule type" value="Genomic_DNA"/>
</dbReference>
<dbReference type="Gene3D" id="3.90.228.20">
    <property type="match status" value="1"/>
</dbReference>
<dbReference type="PANTHER" id="PTHR30031">
    <property type="entry name" value="PHOSPHOENOLPYRUVATE CARBOXYKINASE ATP"/>
    <property type="match status" value="1"/>
</dbReference>
<dbReference type="STRING" id="13333.W1PPJ8"/>
<accession>W1PPJ8</accession>
<dbReference type="Gramene" id="ERN11957">
    <property type="protein sequence ID" value="ERN11957"/>
    <property type="gene ID" value="AMTR_s00184p00021910"/>
</dbReference>
<dbReference type="InterPro" id="IPR001272">
    <property type="entry name" value="PEP_carboxykinase_ATP"/>
</dbReference>
<dbReference type="OMA" id="NEQHNAN"/>
<evidence type="ECO:0000313" key="1">
    <source>
        <dbReference type="EMBL" id="ERN11957.1"/>
    </source>
</evidence>
<evidence type="ECO:0008006" key="3">
    <source>
        <dbReference type="Google" id="ProtNLM"/>
    </source>
</evidence>
<protein>
    <recommendedName>
        <fullName evidence="3">Phosphoenolpyruvate carboxykinase (ATP)</fullName>
    </recommendedName>
</protein>
<proteinExistence type="predicted"/>
<reference evidence="2" key="1">
    <citation type="journal article" date="2013" name="Science">
        <title>The Amborella genome and the evolution of flowering plants.</title>
        <authorList>
            <consortium name="Amborella Genome Project"/>
        </authorList>
    </citation>
    <scope>NUCLEOTIDE SEQUENCE [LARGE SCALE GENOMIC DNA]</scope>
</reference>
<dbReference type="HOGENOM" id="CLU_018247_1_1_1"/>